<dbReference type="InterPro" id="IPR003305">
    <property type="entry name" value="CenC_carb-bd"/>
</dbReference>
<dbReference type="SUPFAM" id="SSF49785">
    <property type="entry name" value="Galactose-binding domain-like"/>
    <property type="match status" value="1"/>
</dbReference>
<dbReference type="Pfam" id="PF00704">
    <property type="entry name" value="Glyco_hydro_18"/>
    <property type="match status" value="1"/>
</dbReference>
<feature type="compositionally biased region" description="Basic residues" evidence="6">
    <location>
        <begin position="1"/>
        <end position="10"/>
    </location>
</feature>
<feature type="compositionally biased region" description="Pro residues" evidence="6">
    <location>
        <begin position="222"/>
        <end position="243"/>
    </location>
</feature>
<dbReference type="InterPro" id="IPR050542">
    <property type="entry name" value="Glycosyl_Hydrlase18_Chitinase"/>
</dbReference>
<dbReference type="InterPro" id="IPR017853">
    <property type="entry name" value="GH"/>
</dbReference>
<keyword evidence="7" id="KW-0812">Transmembrane</keyword>
<dbReference type="CDD" id="cd02871">
    <property type="entry name" value="GH18_chitinase_D-like"/>
    <property type="match status" value="1"/>
</dbReference>
<dbReference type="Proteomes" id="UP000664167">
    <property type="component" value="Unassembled WGS sequence"/>
</dbReference>
<comment type="similarity">
    <text evidence="5">Belongs to the glycosyl hydrolase 18 family.</text>
</comment>
<dbReference type="AlphaFoldDB" id="A0A939FBW8"/>
<keyword evidence="7" id="KW-1133">Transmembrane helix</keyword>
<proteinExistence type="inferred from homology"/>
<dbReference type="PANTHER" id="PTHR45708">
    <property type="entry name" value="ENDOCHITINASE"/>
    <property type="match status" value="1"/>
</dbReference>
<dbReference type="InterPro" id="IPR001223">
    <property type="entry name" value="Glyco_hydro18_cat"/>
</dbReference>
<dbReference type="PROSITE" id="PS51910">
    <property type="entry name" value="GH18_2"/>
    <property type="match status" value="1"/>
</dbReference>
<evidence type="ECO:0000313" key="9">
    <source>
        <dbReference type="EMBL" id="MBO0516220.1"/>
    </source>
</evidence>
<dbReference type="PROSITE" id="PS01095">
    <property type="entry name" value="GH18_1"/>
    <property type="match status" value="1"/>
</dbReference>
<dbReference type="InterPro" id="IPR008979">
    <property type="entry name" value="Galactose-bd-like_sf"/>
</dbReference>
<keyword evidence="3 4" id="KW-0326">Glycosidase</keyword>
<gene>
    <name evidence="9" type="ORF">J0695_31270</name>
</gene>
<dbReference type="GO" id="GO:0005975">
    <property type="term" value="P:carbohydrate metabolic process"/>
    <property type="evidence" value="ECO:0007669"/>
    <property type="project" value="InterPro"/>
</dbReference>
<evidence type="ECO:0000256" key="3">
    <source>
        <dbReference type="ARBA" id="ARBA00023295"/>
    </source>
</evidence>
<dbReference type="Gene3D" id="3.20.20.80">
    <property type="entry name" value="Glycosidases"/>
    <property type="match status" value="1"/>
</dbReference>
<evidence type="ECO:0000256" key="5">
    <source>
        <dbReference type="RuleBase" id="RU004453"/>
    </source>
</evidence>
<dbReference type="InterPro" id="IPR001579">
    <property type="entry name" value="Glyco_hydro_18_chit_AS"/>
</dbReference>
<dbReference type="GO" id="GO:0008843">
    <property type="term" value="F:endochitinase activity"/>
    <property type="evidence" value="ECO:0007669"/>
    <property type="project" value="UniProtKB-EC"/>
</dbReference>
<dbReference type="EC" id="3.2.1.14" evidence="1"/>
<protein>
    <recommendedName>
        <fullName evidence="1">chitinase</fullName>
        <ecNumber evidence="1">3.2.1.14</ecNumber>
    </recommendedName>
</protein>
<dbReference type="EMBL" id="JAFLRJ010000373">
    <property type="protein sequence ID" value="MBO0516220.1"/>
    <property type="molecule type" value="Genomic_DNA"/>
</dbReference>
<dbReference type="SMART" id="SM00636">
    <property type="entry name" value="Glyco_18"/>
    <property type="match status" value="1"/>
</dbReference>
<dbReference type="InterPro" id="IPR011583">
    <property type="entry name" value="Chitinase_II/V-like_cat"/>
</dbReference>
<dbReference type="GO" id="GO:0008061">
    <property type="term" value="F:chitin binding"/>
    <property type="evidence" value="ECO:0007669"/>
    <property type="project" value="InterPro"/>
</dbReference>
<keyword evidence="2 4" id="KW-0378">Hydrolase</keyword>
<sequence>MFRRRSRTSRLSRDSRPCPDPGRSPVGDRRAASAPTRLLAGVSAAAVMGVGIAVAGSVAAGAATTGAVAPNLVANSGFESGLSGWTCSSGSGAAVGSPVHSGASALKATPTGQDNAQCAQTISVQPNSQYTLSAYVQGSYVYLGATGTGITSAPSTWTPNSPAYSQLSVSFSTGSNTTSVTIYVHGWYGQPTYYADDISLTGPGGGSPSPTTALPTTVPPTTIPPTTVPPTTVPPTTVPPTTTPPGDTCPTKPKPSGKVLQGYWENWDGASNGVHPGMGWVPITDSRIAAHGYNVINAAFPVILSDGTVLWQDGMDAGVKVSTPAEMCQAKTAGATILMSIGGAAAGIDLSSSTVADKFVATVVPILKKYNFDGIDIDIETGLTGSGNINTLSASQSNLIRIIDGVLAQMPAGFGLTMAPETAYVTGGSVTYGSIWGSYLPIIKKYADNGRLWWLNMQYYNGSMYGCSGDSYSAGTVQGFTAQTTCLNNGLTIQGTTIKVPYDKQVPGLPAQSGAGGGYMAPSLVSQSWNAFGGSLKGLMTWSINWDGSKGWTFGDNVKSLQGR</sequence>
<evidence type="ECO:0000313" key="10">
    <source>
        <dbReference type="Proteomes" id="UP000664167"/>
    </source>
</evidence>
<dbReference type="Pfam" id="PF02018">
    <property type="entry name" value="CBM_4_9"/>
    <property type="match status" value="1"/>
</dbReference>
<feature type="region of interest" description="Disordered" evidence="6">
    <location>
        <begin position="222"/>
        <end position="253"/>
    </location>
</feature>
<dbReference type="Gene3D" id="2.60.120.260">
    <property type="entry name" value="Galactose-binding domain-like"/>
    <property type="match status" value="1"/>
</dbReference>
<evidence type="ECO:0000256" key="2">
    <source>
        <dbReference type="ARBA" id="ARBA00022801"/>
    </source>
</evidence>
<dbReference type="PANTHER" id="PTHR45708:SF49">
    <property type="entry name" value="ENDOCHITINASE"/>
    <property type="match status" value="1"/>
</dbReference>
<keyword evidence="7" id="KW-0472">Membrane</keyword>
<evidence type="ECO:0000259" key="8">
    <source>
        <dbReference type="PROSITE" id="PS51910"/>
    </source>
</evidence>
<name>A0A939FBW8_9ACTN</name>
<comment type="caution">
    <text evidence="9">The sequence shown here is derived from an EMBL/GenBank/DDBJ whole genome shotgun (WGS) entry which is preliminary data.</text>
</comment>
<accession>A0A939FBW8</accession>
<feature type="transmembrane region" description="Helical" evidence="7">
    <location>
        <begin position="38"/>
        <end position="63"/>
    </location>
</feature>
<evidence type="ECO:0000256" key="4">
    <source>
        <dbReference type="RuleBase" id="RU000489"/>
    </source>
</evidence>
<organism evidence="9 10">
    <name type="scientific">Streptomyces beijiangensis</name>
    <dbReference type="NCBI Taxonomy" id="163361"/>
    <lineage>
        <taxon>Bacteria</taxon>
        <taxon>Bacillati</taxon>
        <taxon>Actinomycetota</taxon>
        <taxon>Actinomycetes</taxon>
        <taxon>Kitasatosporales</taxon>
        <taxon>Streptomycetaceae</taxon>
        <taxon>Streptomyces</taxon>
    </lineage>
</organism>
<dbReference type="SUPFAM" id="SSF51445">
    <property type="entry name" value="(Trans)glycosidases"/>
    <property type="match status" value="1"/>
</dbReference>
<evidence type="ECO:0000256" key="7">
    <source>
        <dbReference type="SAM" id="Phobius"/>
    </source>
</evidence>
<feature type="region of interest" description="Disordered" evidence="6">
    <location>
        <begin position="1"/>
        <end position="32"/>
    </location>
</feature>
<feature type="domain" description="GH18" evidence="8">
    <location>
        <begin position="258"/>
        <end position="564"/>
    </location>
</feature>
<reference evidence="9" key="1">
    <citation type="submission" date="2021-03" db="EMBL/GenBank/DDBJ databases">
        <title>Streptomyces poriferae sp. nov., a novel marine sponge-derived Actinobacteria species with anti-MRSA activity.</title>
        <authorList>
            <person name="Sandoval-Powers M."/>
            <person name="Kralova S."/>
            <person name="Nguyen G.-S."/>
            <person name="Fawwal D."/>
            <person name="Degnes K."/>
            <person name="Klinkenberg G."/>
            <person name="Sletta H."/>
            <person name="Wentzel A."/>
            <person name="Liles M.R."/>
        </authorList>
    </citation>
    <scope>NUCLEOTIDE SEQUENCE</scope>
    <source>
        <strain evidence="9">DSM 41794</strain>
    </source>
</reference>
<evidence type="ECO:0000256" key="1">
    <source>
        <dbReference type="ARBA" id="ARBA00012729"/>
    </source>
</evidence>
<evidence type="ECO:0000256" key="6">
    <source>
        <dbReference type="SAM" id="MobiDB-lite"/>
    </source>
</evidence>
<keyword evidence="10" id="KW-1185">Reference proteome</keyword>